<sequence length="219" mass="23697">MGKDKSVMEGARAVILLDVFKVQTSCGYGVPLFNPASPASQHQNGPNISSEVAATVTDKSFAGDNKWRDRDTLANWAHTRIERNELLDYQAANNAASLDGLPGLRTAIREKGQNVWVNVGVAKVRSVLLHQWEGVLVGLLLGVDPLIHDYLSGLSRPRNMSLSRVRSMSHHVLALEQGRTGWLVLVNVSGVAVRQPLVVLGPGARTYDWEEGGGRGGIS</sequence>
<dbReference type="EMBL" id="JAPUFD010000003">
    <property type="protein sequence ID" value="MDI1486634.1"/>
    <property type="molecule type" value="Genomic_DNA"/>
</dbReference>
<dbReference type="Proteomes" id="UP001161017">
    <property type="component" value="Unassembled WGS sequence"/>
</dbReference>
<dbReference type="PANTHER" id="PTHR39336:SF1">
    <property type="entry name" value="PYRIDOXAMINE PHOSPHATE OXIDASE FAMILY PROTEIN (AFU_ORTHOLOGUE AFUA_6G11440)"/>
    <property type="match status" value="1"/>
</dbReference>
<evidence type="ECO:0000313" key="1">
    <source>
        <dbReference type="EMBL" id="MDI1486634.1"/>
    </source>
</evidence>
<comment type="caution">
    <text evidence="1">The sequence shown here is derived from an EMBL/GenBank/DDBJ whole genome shotgun (WGS) entry which is preliminary data.</text>
</comment>
<dbReference type="AlphaFoldDB" id="A0AA43QJS7"/>
<name>A0AA43QJS7_9LECA</name>
<evidence type="ECO:0000313" key="2">
    <source>
        <dbReference type="Proteomes" id="UP001161017"/>
    </source>
</evidence>
<dbReference type="PANTHER" id="PTHR39336">
    <property type="entry name" value="PYRIDOXAMINE PHOSPHATE OXIDASE FAMILY PROTEIN (AFU_ORTHOLOGUE AFUA_6G11440)"/>
    <property type="match status" value="1"/>
</dbReference>
<reference evidence="1" key="1">
    <citation type="journal article" date="2023" name="Genome Biol. Evol.">
        <title>First Whole Genome Sequence and Flow Cytometry Genome Size Data for the Lichen-Forming Fungus Ramalina farinacea (Ascomycota).</title>
        <authorList>
            <person name="Llewellyn T."/>
            <person name="Mian S."/>
            <person name="Hill R."/>
            <person name="Leitch I.J."/>
            <person name="Gaya E."/>
        </authorList>
    </citation>
    <scope>NUCLEOTIDE SEQUENCE</scope>
    <source>
        <strain evidence="1">LIQ254RAFAR</strain>
    </source>
</reference>
<keyword evidence="2" id="KW-1185">Reference proteome</keyword>
<protein>
    <submittedName>
        <fullName evidence="1">Uncharacterized protein</fullName>
    </submittedName>
</protein>
<accession>A0AA43QJS7</accession>
<organism evidence="1 2">
    <name type="scientific">Ramalina farinacea</name>
    <dbReference type="NCBI Taxonomy" id="258253"/>
    <lineage>
        <taxon>Eukaryota</taxon>
        <taxon>Fungi</taxon>
        <taxon>Dikarya</taxon>
        <taxon>Ascomycota</taxon>
        <taxon>Pezizomycotina</taxon>
        <taxon>Lecanoromycetes</taxon>
        <taxon>OSLEUM clade</taxon>
        <taxon>Lecanoromycetidae</taxon>
        <taxon>Lecanorales</taxon>
        <taxon>Lecanorineae</taxon>
        <taxon>Ramalinaceae</taxon>
        <taxon>Ramalina</taxon>
    </lineage>
</organism>
<gene>
    <name evidence="1" type="ORF">OHK93_005866</name>
</gene>
<proteinExistence type="predicted"/>